<organism evidence="1 2">
    <name type="scientific">Rhododendron molle</name>
    <name type="common">Chinese azalea</name>
    <name type="synonym">Azalea mollis</name>
    <dbReference type="NCBI Taxonomy" id="49168"/>
    <lineage>
        <taxon>Eukaryota</taxon>
        <taxon>Viridiplantae</taxon>
        <taxon>Streptophyta</taxon>
        <taxon>Embryophyta</taxon>
        <taxon>Tracheophyta</taxon>
        <taxon>Spermatophyta</taxon>
        <taxon>Magnoliopsida</taxon>
        <taxon>eudicotyledons</taxon>
        <taxon>Gunneridae</taxon>
        <taxon>Pentapetalae</taxon>
        <taxon>asterids</taxon>
        <taxon>Ericales</taxon>
        <taxon>Ericaceae</taxon>
        <taxon>Ericoideae</taxon>
        <taxon>Rhodoreae</taxon>
        <taxon>Rhododendron</taxon>
    </lineage>
</organism>
<dbReference type="Proteomes" id="UP001062846">
    <property type="component" value="Chromosome 9"/>
</dbReference>
<reference evidence="1" key="1">
    <citation type="submission" date="2022-02" db="EMBL/GenBank/DDBJ databases">
        <title>Plant Genome Project.</title>
        <authorList>
            <person name="Zhang R.-G."/>
        </authorList>
    </citation>
    <scope>NUCLEOTIDE SEQUENCE</scope>
    <source>
        <strain evidence="1">AT1</strain>
    </source>
</reference>
<dbReference type="EMBL" id="CM046396">
    <property type="protein sequence ID" value="KAI8537410.1"/>
    <property type="molecule type" value="Genomic_DNA"/>
</dbReference>
<proteinExistence type="predicted"/>
<protein>
    <submittedName>
        <fullName evidence="1">Uncharacterized protein</fullName>
    </submittedName>
</protein>
<keyword evidence="2" id="KW-1185">Reference proteome</keyword>
<comment type="caution">
    <text evidence="1">The sequence shown here is derived from an EMBL/GenBank/DDBJ whole genome shotgun (WGS) entry which is preliminary data.</text>
</comment>
<evidence type="ECO:0000313" key="2">
    <source>
        <dbReference type="Proteomes" id="UP001062846"/>
    </source>
</evidence>
<accession>A0ACC0M904</accession>
<name>A0ACC0M904_RHOML</name>
<evidence type="ECO:0000313" key="1">
    <source>
        <dbReference type="EMBL" id="KAI8537410.1"/>
    </source>
</evidence>
<sequence length="446" mass="51176">MNSYFDGYIYSKTTLKQFVEQYENVLANKVENENQEDEKSWRTYIPLITQSDLEKQFQSVYTNDKVREFHEEFFGRLECSCSKIKESASEYEVKEWVTYAEREGRKRIQVPFIVDFNAETNEAHCNCRLFEFKGMIFRHQLMVWSQMGVERVPDKYVFRRWCKNVKRVHTKIRISYDKSSTSIEVHRHDNMCNLFNEVVDLAEDSQEKYNMVMTRVRELKRELMEASVVCESNVVSLGDDMGTRIVDISLGDGVISSKQSTNILDPEGLQQKGRPPCKRKQGAVEKAVKKKREAKKRTLSNENVKEVEKIAVGHGFGTQESVVNGNPSYMGHSMWPNMMPHNMQANMAQGGTIFPFSPTFCPTGTSLNQFRPSFSSSQSLFNGQVWRGQSTIAGSQVWGGGQSSFLEDQGQYWGGQEPSLLQTQGHGCERRQSFTDMLNATNNDGE</sequence>
<gene>
    <name evidence="1" type="ORF">RHMOL_Rhmol09G0021700</name>
</gene>